<dbReference type="Proteomes" id="UP001374952">
    <property type="component" value="Unassembled WGS sequence"/>
</dbReference>
<organism evidence="1 2">
    <name type="scientific">Pseudoalteromonas undina</name>
    <dbReference type="NCBI Taxonomy" id="43660"/>
    <lineage>
        <taxon>Bacteria</taxon>
        <taxon>Pseudomonadati</taxon>
        <taxon>Pseudomonadota</taxon>
        <taxon>Gammaproteobacteria</taxon>
        <taxon>Alteromonadales</taxon>
        <taxon>Pseudoalteromonadaceae</taxon>
        <taxon>Pseudoalteromonas</taxon>
    </lineage>
</organism>
<keyword evidence="2" id="KW-1185">Reference proteome</keyword>
<evidence type="ECO:0000313" key="2">
    <source>
        <dbReference type="Proteomes" id="UP001374952"/>
    </source>
</evidence>
<name>A0ACC6R1P7_9GAMM</name>
<protein>
    <submittedName>
        <fullName evidence="1">Recombinase family protein</fullName>
    </submittedName>
</protein>
<dbReference type="EMBL" id="JBAKAX010000004">
    <property type="protein sequence ID" value="MEL0603809.1"/>
    <property type="molecule type" value="Genomic_DNA"/>
</dbReference>
<accession>A0ACC6R1P7</accession>
<sequence>MALIGYARVSTQEQDLESQVDALEEYGCQKIFSGKQSGNSLDNVKKLEDLLDYIREGDVVCVTKLDRLGRSLKGIMTAIDNIHSKGAALTTLDGVINSADDSPFGKAILHVIAVFAELNKSLIIKNTAEGRERAIAQGRHMGRPKTISDSDREKIRKLVQTKQKSQNQLSKDYGVSRTTIKRIVEGG</sequence>
<comment type="caution">
    <text evidence="1">The sequence shown here is derived from an EMBL/GenBank/DDBJ whole genome shotgun (WGS) entry which is preliminary data.</text>
</comment>
<evidence type="ECO:0000313" key="1">
    <source>
        <dbReference type="EMBL" id="MEL0603809.1"/>
    </source>
</evidence>
<gene>
    <name evidence="1" type="ORF">V6250_06495</name>
</gene>
<proteinExistence type="predicted"/>
<reference evidence="1" key="1">
    <citation type="submission" date="2024-02" db="EMBL/GenBank/DDBJ databases">
        <title>Bacteria isolated from the canopy kelp, Nereocystis luetkeana.</title>
        <authorList>
            <person name="Pfister C.A."/>
            <person name="Younker I.T."/>
            <person name="Light S.H."/>
        </authorList>
    </citation>
    <scope>NUCLEOTIDE SEQUENCE</scope>
    <source>
        <strain evidence="1">TN.2.01</strain>
    </source>
</reference>